<organism evidence="1 2">
    <name type="scientific">Eretmocerus hayati</name>
    <dbReference type="NCBI Taxonomy" id="131215"/>
    <lineage>
        <taxon>Eukaryota</taxon>
        <taxon>Metazoa</taxon>
        <taxon>Ecdysozoa</taxon>
        <taxon>Arthropoda</taxon>
        <taxon>Hexapoda</taxon>
        <taxon>Insecta</taxon>
        <taxon>Pterygota</taxon>
        <taxon>Neoptera</taxon>
        <taxon>Endopterygota</taxon>
        <taxon>Hymenoptera</taxon>
        <taxon>Apocrita</taxon>
        <taxon>Proctotrupomorpha</taxon>
        <taxon>Chalcidoidea</taxon>
        <taxon>Aphelinidae</taxon>
        <taxon>Aphelininae</taxon>
        <taxon>Eretmocerus</taxon>
    </lineage>
</organism>
<gene>
    <name evidence="1" type="ORF">QAD02_008069</name>
</gene>
<proteinExistence type="predicted"/>
<sequence>MPLSVIYPNVPANKTPSKVSRLSRSSSISSSRSSSTPPVIEELIDTEHEDEEDDRANGASDRDAANCSEDDGSQGLSFASKNIVVLGKFVCNFVVGEMRSISTTIEVNSYKRVARILRDWHPTSFEDRFNGKRAGSGIAKTVRIMRYHNFYLNRLKKDGDRDKALKMPISKRKLVAYISSGCPNWNPPSSSTKEDEIIAGQLYLKGFACYDLSNESICDNVSEIFNDTLPAQRLFINSLEVDEGVEQIKQEWPCLFAKEYILRHYAFLAGVSPDLIMANLKKYRTKILTHGINKQIIRVQDTEEVPRRNYLALHVIFECFKESLPDVIQVQTVNPVDLGPYDFHLRQSAKSSKSSLLWEDDLYVKLLSSIEENKLYIESGGKFSVTIESHDELRLSQIALNIYSNGDIERKIKTLQDFFKNHRQSVEGDLREFIAGHRVKPPGKKKFDEYIERLVDVMLTKEDIRQHILKWLFEDAKISPITRRTILVFLYSQHDWKSKDNRNEYDRAIAKFKGSIVNTAHLKILNVQEGMADDNTCTSFMYPKDGGDGVKDIALCHLKKGQQIEGLTGQMVQVLKKDQEGDYWVDEFSIVKNGKDQDMLYLGPGSFINHDCNPNTEYVAGEGKRIGIRTITEIEEGQEINVIYGHHYFGKRDKKCACRTCERTLEGVFSRNMAITRPRKRQRY</sequence>
<protein>
    <submittedName>
        <fullName evidence="1">Uncharacterized protein</fullName>
    </submittedName>
</protein>
<accession>A0ACC2N5G6</accession>
<evidence type="ECO:0000313" key="2">
    <source>
        <dbReference type="Proteomes" id="UP001239111"/>
    </source>
</evidence>
<dbReference type="EMBL" id="CM056744">
    <property type="protein sequence ID" value="KAJ8666407.1"/>
    <property type="molecule type" value="Genomic_DNA"/>
</dbReference>
<comment type="caution">
    <text evidence="1">The sequence shown here is derived from an EMBL/GenBank/DDBJ whole genome shotgun (WGS) entry which is preliminary data.</text>
</comment>
<dbReference type="Proteomes" id="UP001239111">
    <property type="component" value="Chromosome 4"/>
</dbReference>
<reference evidence="1" key="1">
    <citation type="submission" date="2023-04" db="EMBL/GenBank/DDBJ databases">
        <title>A chromosome-level genome assembly of the parasitoid wasp Eretmocerus hayati.</title>
        <authorList>
            <person name="Zhong Y."/>
            <person name="Liu S."/>
            <person name="Liu Y."/>
        </authorList>
    </citation>
    <scope>NUCLEOTIDE SEQUENCE</scope>
    <source>
        <strain evidence="1">ZJU_SS_LIU_2023</strain>
    </source>
</reference>
<keyword evidence="2" id="KW-1185">Reference proteome</keyword>
<evidence type="ECO:0000313" key="1">
    <source>
        <dbReference type="EMBL" id="KAJ8666407.1"/>
    </source>
</evidence>
<name>A0ACC2N5G6_9HYME</name>